<evidence type="ECO:0000256" key="1">
    <source>
        <dbReference type="ARBA" id="ARBA00022676"/>
    </source>
</evidence>
<dbReference type="CDD" id="cd03789">
    <property type="entry name" value="GT9_LPS_heptosyltransferase"/>
    <property type="match status" value="1"/>
</dbReference>
<organism evidence="3 4">
    <name type="scientific">Candidatus Raymondbacteria bacterium RIFOXYD12_FULL_49_13</name>
    <dbReference type="NCBI Taxonomy" id="1817890"/>
    <lineage>
        <taxon>Bacteria</taxon>
        <taxon>Raymondiibacteriota</taxon>
    </lineage>
</organism>
<dbReference type="InterPro" id="IPR002201">
    <property type="entry name" value="Glyco_trans_9"/>
</dbReference>
<dbReference type="Proteomes" id="UP000179243">
    <property type="component" value="Unassembled WGS sequence"/>
</dbReference>
<dbReference type="AlphaFoldDB" id="A0A1F7F861"/>
<evidence type="ECO:0000313" key="3">
    <source>
        <dbReference type="EMBL" id="OGK02768.1"/>
    </source>
</evidence>
<dbReference type="Pfam" id="PF01075">
    <property type="entry name" value="Glyco_transf_9"/>
    <property type="match status" value="1"/>
</dbReference>
<comment type="caution">
    <text evidence="3">The sequence shown here is derived from an EMBL/GenBank/DDBJ whole genome shotgun (WGS) entry which is preliminary data.</text>
</comment>
<dbReference type="GO" id="GO:0008713">
    <property type="term" value="F:ADP-heptose-lipopolysaccharide heptosyltransferase activity"/>
    <property type="evidence" value="ECO:0007669"/>
    <property type="project" value="TreeGrafter"/>
</dbReference>
<accession>A0A1F7F861</accession>
<evidence type="ECO:0000256" key="2">
    <source>
        <dbReference type="ARBA" id="ARBA00022679"/>
    </source>
</evidence>
<reference evidence="3 4" key="1">
    <citation type="journal article" date="2016" name="Nat. Commun.">
        <title>Thousands of microbial genomes shed light on interconnected biogeochemical processes in an aquifer system.</title>
        <authorList>
            <person name="Anantharaman K."/>
            <person name="Brown C.T."/>
            <person name="Hug L.A."/>
            <person name="Sharon I."/>
            <person name="Castelle C.J."/>
            <person name="Probst A.J."/>
            <person name="Thomas B.C."/>
            <person name="Singh A."/>
            <person name="Wilkins M.J."/>
            <person name="Karaoz U."/>
            <person name="Brodie E.L."/>
            <person name="Williams K.H."/>
            <person name="Hubbard S.S."/>
            <person name="Banfield J.F."/>
        </authorList>
    </citation>
    <scope>NUCLEOTIDE SEQUENCE [LARGE SCALE GENOMIC DNA]</scope>
</reference>
<proteinExistence type="predicted"/>
<dbReference type="EMBL" id="MFYX01000102">
    <property type="protein sequence ID" value="OGK02768.1"/>
    <property type="molecule type" value="Genomic_DNA"/>
</dbReference>
<gene>
    <name evidence="3" type="ORF">A2519_07450</name>
</gene>
<dbReference type="GO" id="GO:0005829">
    <property type="term" value="C:cytosol"/>
    <property type="evidence" value="ECO:0007669"/>
    <property type="project" value="TreeGrafter"/>
</dbReference>
<dbReference type="SUPFAM" id="SSF53756">
    <property type="entry name" value="UDP-Glycosyltransferase/glycogen phosphorylase"/>
    <property type="match status" value="1"/>
</dbReference>
<dbReference type="Gene3D" id="3.40.50.2000">
    <property type="entry name" value="Glycogen Phosphorylase B"/>
    <property type="match status" value="2"/>
</dbReference>
<evidence type="ECO:0008006" key="5">
    <source>
        <dbReference type="Google" id="ProtNLM"/>
    </source>
</evidence>
<keyword evidence="2" id="KW-0808">Transferase</keyword>
<keyword evidence="1" id="KW-0328">Glycosyltransferase</keyword>
<dbReference type="InterPro" id="IPR051199">
    <property type="entry name" value="LPS_LOS_Heptosyltrfase"/>
</dbReference>
<dbReference type="PANTHER" id="PTHR30160">
    <property type="entry name" value="TETRAACYLDISACCHARIDE 4'-KINASE-RELATED"/>
    <property type="match status" value="1"/>
</dbReference>
<protein>
    <recommendedName>
        <fullName evidence="5">Glycosyl transferase family 9</fullName>
    </recommendedName>
</protein>
<evidence type="ECO:0000313" key="4">
    <source>
        <dbReference type="Proteomes" id="UP000179243"/>
    </source>
</evidence>
<dbReference type="PANTHER" id="PTHR30160:SF15">
    <property type="entry name" value="GLYCOSYLTRANSFERASE HI_0523-RELATED"/>
    <property type="match status" value="1"/>
</dbReference>
<sequence length="323" mass="35102">MKILISRTDKIGDVVCTLPLAGALKAWQPACRVGFLCSAHVQPLVAVCANVDEIIVREELEAAGLDRAAERLKKAGFDAVVHVFPVPWIARLCSRARIPLRIGTLRRWYHWLTCNRRVMVKRSGSRLHEAQLNLLLLAPIIGPAGFPLKSIPLLYGLTRVPELHPTLAKCIDPARFNLVLHPGSRGSAPVWPMEHFVDLAARLPSERFNVVLSGNGHEREQIRTAFGVAACRLLPETDLSGLISFIAASDGFVASSTGPAHIAAALGRRVLGIHTDRPPTHPGRWAPVGSRASTVSAPDPADISVEQVLAVIIAWDKKGPQRL</sequence>
<name>A0A1F7F861_UNCRA</name>
<dbReference type="GO" id="GO:0009244">
    <property type="term" value="P:lipopolysaccharide core region biosynthetic process"/>
    <property type="evidence" value="ECO:0007669"/>
    <property type="project" value="TreeGrafter"/>
</dbReference>